<dbReference type="EMBL" id="JPFU01000013">
    <property type="protein sequence ID" value="KEQ35078.1"/>
    <property type="molecule type" value="Genomic_DNA"/>
</dbReference>
<reference evidence="1 3" key="1">
    <citation type="submission" date="2014-05" db="EMBL/GenBank/DDBJ databases">
        <authorList>
            <person name="Daugherty S.C."/>
            <person name="Tallon L.J."/>
            <person name="Sadzewicz L."/>
            <person name="Kilian M."/>
            <person name="Tettelin H."/>
        </authorList>
    </citation>
    <scope>NUCLEOTIDE SEQUENCE [LARGE SCALE GENOMIC DNA]</scope>
    <source>
        <strain evidence="1 3">SK629</strain>
    </source>
</reference>
<dbReference type="GO" id="GO:0015031">
    <property type="term" value="P:protein transport"/>
    <property type="evidence" value="ECO:0007669"/>
    <property type="project" value="InterPro"/>
</dbReference>
<evidence type="ECO:0000313" key="3">
    <source>
        <dbReference type="Proteomes" id="UP000028090"/>
    </source>
</evidence>
<proteinExistence type="predicted"/>
<protein>
    <submittedName>
        <fullName evidence="1">Accessory Sec system protein Asp1</fullName>
    </submittedName>
</protein>
<dbReference type="AlphaFoldDB" id="A0A081PWK5"/>
<gene>
    <name evidence="1" type="primary">asp1</name>
    <name evidence="2" type="ORF">D8787_05195</name>
    <name evidence="1" type="ORF">SK629_1708</name>
</gene>
<evidence type="ECO:0000313" key="1">
    <source>
        <dbReference type="EMBL" id="KEQ35078.1"/>
    </source>
</evidence>
<dbReference type="NCBIfam" id="TIGR03713">
    <property type="entry name" value="acc_sec_asp1"/>
    <property type="match status" value="1"/>
</dbReference>
<name>A0A081PWK5_STRMT</name>
<dbReference type="Proteomes" id="UP000028090">
    <property type="component" value="Unassembled WGS sequence"/>
</dbReference>
<comment type="caution">
    <text evidence="1">The sequence shown here is derived from an EMBL/GenBank/DDBJ whole genome shotgun (WGS) entry which is preliminary data.</text>
</comment>
<dbReference type="Pfam" id="PF16993">
    <property type="entry name" value="Asp1"/>
    <property type="match status" value="1"/>
</dbReference>
<sequence length="526" mass="62603">MYYFIPAWYGTDRPWHFDLIPWYRTFFKLEFDDTFNQIRLLQDQGFRSQLLILSYQPHLRYFLHRHSVLETEAYSVFDDMQDFSVENSQILSLKDIEWDSECEFIYSPFAILVQRKGRLYAQVEHGVEGFISHIQYFNSEGQRSEQFIMDDRGLVSSVIYFKDDVAYYQDYLNTKGIWQFREHLQDGGRIEINPIFGYRFKSLTYHNIGEVIEEFFEKRLSKIYKKNNLFIIPAHQVHNDLMMRTLPEESHKILSLFIDRNPQDTFPALLPVFNKVDFTLVDREDSLHILKELYPENEQYFKHLSPFDTRLRLGRSQTRKTSFIYYQLNFKEGIDEEGIYQILDFVSKTKDVELIFGTFATDEELLEQFEDLIQKIIQERIDSQSLEKDAGYGDSENPLEDNKVEELRYQVVNMNDELDLIKTLEFVRLIVDLSKLPHLYTQIAGISAGIPQINRVKTVYVDHLKNGYLISDLSELQKAIHYYLDTLKEWNQALIYSVEKIKEHTGQMFLEKLQNWIGEITDVKES</sequence>
<dbReference type="OrthoDB" id="9767875at2"/>
<organism evidence="1 3">
    <name type="scientific">Streptococcus mitis</name>
    <dbReference type="NCBI Taxonomy" id="28037"/>
    <lineage>
        <taxon>Bacteria</taxon>
        <taxon>Bacillati</taxon>
        <taxon>Bacillota</taxon>
        <taxon>Bacilli</taxon>
        <taxon>Lactobacillales</taxon>
        <taxon>Streptococcaceae</taxon>
        <taxon>Streptococcus</taxon>
        <taxon>Streptococcus mitis group</taxon>
    </lineage>
</organism>
<dbReference type="Proteomes" id="UP000277819">
    <property type="component" value="Unassembled WGS sequence"/>
</dbReference>
<dbReference type="InterPro" id="IPR022372">
    <property type="entry name" value="Accessory_SS_Asp1"/>
</dbReference>
<accession>A0A081PWK5</accession>
<dbReference type="PATRIC" id="fig|28037.95.peg.1639"/>
<dbReference type="RefSeq" id="WP_042901434.1">
    <property type="nucleotide sequence ID" value="NZ_JPFU01000013.1"/>
</dbReference>
<dbReference type="EMBL" id="RJPX01000014">
    <property type="protein sequence ID" value="RSK05325.1"/>
    <property type="molecule type" value="Genomic_DNA"/>
</dbReference>
<evidence type="ECO:0000313" key="2">
    <source>
        <dbReference type="EMBL" id="RSK05325.1"/>
    </source>
</evidence>
<evidence type="ECO:0000313" key="4">
    <source>
        <dbReference type="Proteomes" id="UP000277819"/>
    </source>
</evidence>
<reference evidence="2 4" key="2">
    <citation type="submission" date="2018-11" db="EMBL/GenBank/DDBJ databases">
        <title>Species Designations Belie Phenotypic and Genotypic Heterogeneity in Oral Streptococci.</title>
        <authorList>
            <person name="Velsko I."/>
        </authorList>
    </citation>
    <scope>NUCLEOTIDE SEQUENCE [LARGE SCALE GENOMIC DNA]</scope>
    <source>
        <strain evidence="2 4">BCC17</strain>
    </source>
</reference>